<sequence length="84" mass="8841">MAKGVGDTVVSAPALISAGNVLLRVRAPPPAPWPDRGPQLGDLKAQALRQARVPMAGLEPAAEKSLRFSGRIRWPVCISLPGHV</sequence>
<dbReference type="AlphaFoldDB" id="A0AAV3Y782"/>
<comment type="caution">
    <text evidence="1">The sequence shown here is derived from an EMBL/GenBank/DDBJ whole genome shotgun (WGS) entry which is preliminary data.</text>
</comment>
<dbReference type="Proteomes" id="UP000735302">
    <property type="component" value="Unassembled WGS sequence"/>
</dbReference>
<proteinExistence type="predicted"/>
<name>A0AAV3Y782_9GAST</name>
<keyword evidence="2" id="KW-1185">Reference proteome</keyword>
<accession>A0AAV3Y782</accession>
<reference evidence="1 2" key="1">
    <citation type="journal article" date="2021" name="Elife">
        <title>Chloroplast acquisition without the gene transfer in kleptoplastic sea slugs, Plakobranchus ocellatus.</title>
        <authorList>
            <person name="Maeda T."/>
            <person name="Takahashi S."/>
            <person name="Yoshida T."/>
            <person name="Shimamura S."/>
            <person name="Takaki Y."/>
            <person name="Nagai Y."/>
            <person name="Toyoda A."/>
            <person name="Suzuki Y."/>
            <person name="Arimoto A."/>
            <person name="Ishii H."/>
            <person name="Satoh N."/>
            <person name="Nishiyama T."/>
            <person name="Hasebe M."/>
            <person name="Maruyama T."/>
            <person name="Minagawa J."/>
            <person name="Obokata J."/>
            <person name="Shigenobu S."/>
        </authorList>
    </citation>
    <scope>NUCLEOTIDE SEQUENCE [LARGE SCALE GENOMIC DNA]</scope>
</reference>
<protein>
    <submittedName>
        <fullName evidence="1">Uncharacterized protein</fullName>
    </submittedName>
</protein>
<evidence type="ECO:0000313" key="1">
    <source>
        <dbReference type="EMBL" id="GFN79080.1"/>
    </source>
</evidence>
<dbReference type="EMBL" id="BLXT01000641">
    <property type="protein sequence ID" value="GFN79080.1"/>
    <property type="molecule type" value="Genomic_DNA"/>
</dbReference>
<evidence type="ECO:0000313" key="2">
    <source>
        <dbReference type="Proteomes" id="UP000735302"/>
    </source>
</evidence>
<organism evidence="1 2">
    <name type="scientific">Plakobranchus ocellatus</name>
    <dbReference type="NCBI Taxonomy" id="259542"/>
    <lineage>
        <taxon>Eukaryota</taxon>
        <taxon>Metazoa</taxon>
        <taxon>Spiralia</taxon>
        <taxon>Lophotrochozoa</taxon>
        <taxon>Mollusca</taxon>
        <taxon>Gastropoda</taxon>
        <taxon>Heterobranchia</taxon>
        <taxon>Euthyneura</taxon>
        <taxon>Panpulmonata</taxon>
        <taxon>Sacoglossa</taxon>
        <taxon>Placobranchoidea</taxon>
        <taxon>Plakobranchidae</taxon>
        <taxon>Plakobranchus</taxon>
    </lineage>
</organism>
<gene>
    <name evidence="1" type="ORF">PoB_000558600</name>
</gene>